<dbReference type="GO" id="GO:0005737">
    <property type="term" value="C:cytoplasm"/>
    <property type="evidence" value="ECO:0007669"/>
    <property type="project" value="TreeGrafter"/>
</dbReference>
<evidence type="ECO:0000259" key="1">
    <source>
        <dbReference type="Pfam" id="PF01977"/>
    </source>
</evidence>
<dbReference type="SUPFAM" id="SSF50475">
    <property type="entry name" value="FMN-binding split barrel"/>
    <property type="match status" value="1"/>
</dbReference>
<comment type="caution">
    <text evidence="3">The sequence shown here is derived from an EMBL/GenBank/DDBJ whole genome shotgun (WGS) entry which is preliminary data.</text>
</comment>
<sequence length="528" mass="59518">MSVKQDLRTHIQLLDSKEKLHRITRSINKDTELMPLVRWQFRGLEEEQRRGFLFENVTDSRGRTFNGSVAVGIYAASTEIYSLGMGCPPEKVRERWLEAQARPLPPNIVETGPVHDEVHMGDSLLEHGGIEEFPIPISTPGFDIAPYTTASNWVTKDPQSGWTNVGNYRGQVKGPDRMGMFISPRNHGWNHWDLARQQGKPLEAALVIGGPPTITFTSGSRIPYGVEEYAVAGSLLGEPIDMVRCKTVDLLVPAYAELVIEGRISTEYIEPEAPFGEYTGYMGPRVYNAVFEITAITHRKNPIFCAIISQMPPSESSKMKKIAQDNNYLHYLKNQCNLPDVLDVTFDEIAVDSWCVIRMRRCNPAIVWQALYAVAGRNSTVGKMVIAVDEDIDPGDMESVVWALSYRVQPEHDMRVLPYRSAGLDPSGHPPTNDIADNTVQKNFGSVCLVNAMRKFAYPPVSLPAKPHMEQAKKIWEELGLPGLKPRVPWHGYELGEWSERDREEAEWAIRGEYSRTGERAKEERKQV</sequence>
<dbReference type="InterPro" id="IPR048304">
    <property type="entry name" value="UbiD_Rift_dom"/>
</dbReference>
<reference evidence="3" key="2">
    <citation type="submission" date="2020-09" db="EMBL/GenBank/DDBJ databases">
        <authorList>
            <person name="Sun Q."/>
            <person name="Zhou Y."/>
        </authorList>
    </citation>
    <scope>NUCLEOTIDE SEQUENCE</scope>
    <source>
        <strain evidence="3">CGMCC 1.12987</strain>
    </source>
</reference>
<dbReference type="SUPFAM" id="SSF143968">
    <property type="entry name" value="UbiD C-terminal domain-like"/>
    <property type="match status" value="1"/>
</dbReference>
<protein>
    <submittedName>
        <fullName evidence="3">Carboxylase</fullName>
    </submittedName>
</protein>
<dbReference type="PANTHER" id="PTHR30108">
    <property type="entry name" value="3-OCTAPRENYL-4-HYDROXYBENZOATE CARBOXY-LYASE-RELATED"/>
    <property type="match status" value="1"/>
</dbReference>
<organism evidence="3 4">
    <name type="scientific">Paenibacillus abyssi</name>
    <dbReference type="NCBI Taxonomy" id="1340531"/>
    <lineage>
        <taxon>Bacteria</taxon>
        <taxon>Bacillati</taxon>
        <taxon>Bacillota</taxon>
        <taxon>Bacilli</taxon>
        <taxon>Bacillales</taxon>
        <taxon>Paenibacillaceae</taxon>
        <taxon>Paenibacillus</taxon>
    </lineage>
</organism>
<gene>
    <name evidence="3" type="ORF">GCM10010916_19010</name>
</gene>
<dbReference type="Gene3D" id="3.40.1670.10">
    <property type="entry name" value="UbiD C-terminal domain-like"/>
    <property type="match status" value="1"/>
</dbReference>
<evidence type="ECO:0000259" key="2">
    <source>
        <dbReference type="Pfam" id="PF20696"/>
    </source>
</evidence>
<name>A0A917CX66_9BACL</name>
<dbReference type="InterPro" id="IPR049381">
    <property type="entry name" value="UbiD-like_C"/>
</dbReference>
<dbReference type="InterPro" id="IPR002830">
    <property type="entry name" value="UbiD"/>
</dbReference>
<dbReference type="AlphaFoldDB" id="A0A917CX66"/>
<dbReference type="RefSeq" id="WP_188530821.1">
    <property type="nucleotide sequence ID" value="NZ_BMGR01000005.1"/>
</dbReference>
<dbReference type="EMBL" id="BMGR01000005">
    <property type="protein sequence ID" value="GGG02055.1"/>
    <property type="molecule type" value="Genomic_DNA"/>
</dbReference>
<dbReference type="Pfam" id="PF01977">
    <property type="entry name" value="UbiD"/>
    <property type="match status" value="1"/>
</dbReference>
<dbReference type="PANTHER" id="PTHR30108:SF17">
    <property type="entry name" value="FERULIC ACID DECARBOXYLASE 1"/>
    <property type="match status" value="1"/>
</dbReference>
<evidence type="ECO:0000313" key="4">
    <source>
        <dbReference type="Proteomes" id="UP000644756"/>
    </source>
</evidence>
<proteinExistence type="predicted"/>
<dbReference type="GO" id="GO:0016831">
    <property type="term" value="F:carboxy-lyase activity"/>
    <property type="evidence" value="ECO:0007669"/>
    <property type="project" value="InterPro"/>
</dbReference>
<accession>A0A917CX66</accession>
<reference evidence="3" key="1">
    <citation type="journal article" date="2014" name="Int. J. Syst. Evol. Microbiol.">
        <title>Complete genome sequence of Corynebacterium casei LMG S-19264T (=DSM 44701T), isolated from a smear-ripened cheese.</title>
        <authorList>
            <consortium name="US DOE Joint Genome Institute (JGI-PGF)"/>
            <person name="Walter F."/>
            <person name="Albersmeier A."/>
            <person name="Kalinowski J."/>
            <person name="Ruckert C."/>
        </authorList>
    </citation>
    <scope>NUCLEOTIDE SEQUENCE</scope>
    <source>
        <strain evidence="3">CGMCC 1.12987</strain>
    </source>
</reference>
<feature type="domain" description="3-octaprenyl-4-hydroxybenzoate carboxy-lyase-like C-terminal" evidence="2">
    <location>
        <begin position="329"/>
        <end position="432"/>
    </location>
</feature>
<evidence type="ECO:0000313" key="3">
    <source>
        <dbReference type="EMBL" id="GGG02055.1"/>
    </source>
</evidence>
<dbReference type="Pfam" id="PF20696">
    <property type="entry name" value="UbiD_C"/>
    <property type="match status" value="1"/>
</dbReference>
<feature type="domain" description="3-octaprenyl-4-hydroxybenzoate carboxy-lyase-like Rift-related" evidence="1">
    <location>
        <begin position="129"/>
        <end position="309"/>
    </location>
</feature>
<keyword evidence="4" id="KW-1185">Reference proteome</keyword>
<dbReference type="Proteomes" id="UP000644756">
    <property type="component" value="Unassembled WGS sequence"/>
</dbReference>